<dbReference type="EMBL" id="JAWZYT010001224">
    <property type="protein sequence ID" value="KAK4314405.1"/>
    <property type="molecule type" value="Genomic_DNA"/>
</dbReference>
<dbReference type="Proteomes" id="UP001292094">
    <property type="component" value="Unassembled WGS sequence"/>
</dbReference>
<protein>
    <submittedName>
        <fullName evidence="5">Uncharacterized protein</fullName>
    </submittedName>
</protein>
<evidence type="ECO:0000313" key="6">
    <source>
        <dbReference type="EMBL" id="KAK4319313.1"/>
    </source>
</evidence>
<dbReference type="EMBL" id="JAWZYT010000891">
    <property type="protein sequence ID" value="KAK4317774.1"/>
    <property type="molecule type" value="Genomic_DNA"/>
</dbReference>
<dbReference type="EMBL" id="JAWZYT010000766">
    <property type="protein sequence ID" value="KAK4319313.1"/>
    <property type="molecule type" value="Genomic_DNA"/>
</dbReference>
<organism evidence="5 7">
    <name type="scientific">Petrolisthes manimaculis</name>
    <dbReference type="NCBI Taxonomy" id="1843537"/>
    <lineage>
        <taxon>Eukaryota</taxon>
        <taxon>Metazoa</taxon>
        <taxon>Ecdysozoa</taxon>
        <taxon>Arthropoda</taxon>
        <taxon>Crustacea</taxon>
        <taxon>Multicrustacea</taxon>
        <taxon>Malacostraca</taxon>
        <taxon>Eumalacostraca</taxon>
        <taxon>Eucarida</taxon>
        <taxon>Decapoda</taxon>
        <taxon>Pleocyemata</taxon>
        <taxon>Anomura</taxon>
        <taxon>Galatheoidea</taxon>
        <taxon>Porcellanidae</taxon>
        <taxon>Petrolisthes</taxon>
    </lineage>
</organism>
<evidence type="ECO:0000313" key="2">
    <source>
        <dbReference type="EMBL" id="KAK4307285.1"/>
    </source>
</evidence>
<evidence type="ECO:0000313" key="4">
    <source>
        <dbReference type="EMBL" id="KAK4314405.1"/>
    </source>
</evidence>
<accession>A0AAE1Q1K8</accession>
<dbReference type="EMBL" id="JAWZYT010001327">
    <property type="protein sequence ID" value="KAK4313327.1"/>
    <property type="molecule type" value="Genomic_DNA"/>
</dbReference>
<reference evidence="5" key="1">
    <citation type="submission" date="2023-11" db="EMBL/GenBank/DDBJ databases">
        <title>Genome assemblies of two species of porcelain crab, Petrolisthes cinctipes and Petrolisthes manimaculis (Anomura: Porcellanidae).</title>
        <authorList>
            <person name="Angst P."/>
        </authorList>
    </citation>
    <scope>NUCLEOTIDE SEQUENCE</scope>
    <source>
        <strain evidence="5">PB745_02</strain>
        <tissue evidence="5">Gill</tissue>
    </source>
</reference>
<gene>
    <name evidence="6" type="ORF">Pmani_009772</name>
    <name evidence="5" type="ORF">Pmani_011172</name>
    <name evidence="4" type="ORF">Pmani_014292</name>
    <name evidence="3" type="ORF">Pmani_015315</name>
    <name evidence="2" type="ORF">Pmani_020947</name>
    <name evidence="1" type="ORF">Pmani_022866</name>
</gene>
<evidence type="ECO:0000313" key="7">
    <source>
        <dbReference type="Proteomes" id="UP001292094"/>
    </source>
</evidence>
<evidence type="ECO:0000313" key="5">
    <source>
        <dbReference type="EMBL" id="KAK4317774.1"/>
    </source>
</evidence>
<dbReference type="AlphaFoldDB" id="A0AAE1Q1K8"/>
<comment type="caution">
    <text evidence="5">The sequence shown here is derived from an EMBL/GenBank/DDBJ whole genome shotgun (WGS) entry which is preliminary data.</text>
</comment>
<evidence type="ECO:0000313" key="1">
    <source>
        <dbReference type="EMBL" id="KAK4305238.1"/>
    </source>
</evidence>
<sequence length="75" mass="8740">MVPWGSVWQYHVHTRSVRDSPSGTRGIRADKRSRKRLLQDTELFIRSLMSKENRFSVPEVFSNSLKNCKDSETLS</sequence>
<dbReference type="EMBL" id="JAWZYT010002310">
    <property type="protein sequence ID" value="KAK4305238.1"/>
    <property type="molecule type" value="Genomic_DNA"/>
</dbReference>
<name>A0AAE1Q1K8_9EUCA</name>
<keyword evidence="7" id="KW-1185">Reference proteome</keyword>
<dbReference type="EMBL" id="JAWZYT010002017">
    <property type="protein sequence ID" value="KAK4307285.1"/>
    <property type="molecule type" value="Genomic_DNA"/>
</dbReference>
<evidence type="ECO:0000313" key="3">
    <source>
        <dbReference type="EMBL" id="KAK4313327.1"/>
    </source>
</evidence>
<proteinExistence type="predicted"/>